<evidence type="ECO:0000259" key="2">
    <source>
        <dbReference type="Pfam" id="PF13556"/>
    </source>
</evidence>
<dbReference type="RefSeq" id="WP_378014994.1">
    <property type="nucleotide sequence ID" value="NZ_BAABHN010000043.1"/>
</dbReference>
<dbReference type="Pfam" id="PF13556">
    <property type="entry name" value="HTH_30"/>
    <property type="match status" value="1"/>
</dbReference>
<proteinExistence type="predicted"/>
<dbReference type="EMBL" id="JBHSIM010000043">
    <property type="protein sequence ID" value="MFC4834803.1"/>
    <property type="molecule type" value="Genomic_DNA"/>
</dbReference>
<protein>
    <submittedName>
        <fullName evidence="3">Helix-turn-helix domain-containing protein</fullName>
    </submittedName>
</protein>
<evidence type="ECO:0000313" key="4">
    <source>
        <dbReference type="Proteomes" id="UP001595909"/>
    </source>
</evidence>
<keyword evidence="4" id="KW-1185">Reference proteome</keyword>
<reference evidence="4" key="1">
    <citation type="journal article" date="2019" name="Int. J. Syst. Evol. Microbiol.">
        <title>The Global Catalogue of Microorganisms (GCM) 10K type strain sequencing project: providing services to taxonomists for standard genome sequencing and annotation.</title>
        <authorList>
            <consortium name="The Broad Institute Genomics Platform"/>
            <consortium name="The Broad Institute Genome Sequencing Center for Infectious Disease"/>
            <person name="Wu L."/>
            <person name="Ma J."/>
        </authorList>
    </citation>
    <scope>NUCLEOTIDE SEQUENCE [LARGE SCALE GENOMIC DNA]</scope>
    <source>
        <strain evidence="4">CCUG 50347</strain>
    </source>
</reference>
<feature type="domain" description="PucR C-terminal helix-turn-helix" evidence="2">
    <location>
        <begin position="39"/>
        <end position="70"/>
    </location>
</feature>
<accession>A0ABV9RLZ3</accession>
<comment type="caution">
    <text evidence="3">The sequence shown here is derived from an EMBL/GenBank/DDBJ whole genome shotgun (WGS) entry which is preliminary data.</text>
</comment>
<feature type="compositionally biased region" description="Basic and acidic residues" evidence="1">
    <location>
        <begin position="88"/>
        <end position="99"/>
    </location>
</feature>
<gene>
    <name evidence="3" type="ORF">ACFPEL_20495</name>
</gene>
<sequence length="133" mass="14703">MGPHLVASPTFDRADGRIPTRGPVAELRRDDELLGTRYIETLRAWLGAHGDVAVTAAQLDVHPNTVRYRFAEDQRRHPPRRRPARTAARNDHRARRDGARPGLIPEPTLSVWPGALLKIVAFRQPGLPGTAAA</sequence>
<dbReference type="Gene3D" id="1.10.10.2840">
    <property type="entry name" value="PucR C-terminal helix-turn-helix domain"/>
    <property type="match status" value="1"/>
</dbReference>
<evidence type="ECO:0000256" key="1">
    <source>
        <dbReference type="SAM" id="MobiDB-lite"/>
    </source>
</evidence>
<dbReference type="InterPro" id="IPR025736">
    <property type="entry name" value="PucR_C-HTH_dom"/>
</dbReference>
<dbReference type="InterPro" id="IPR042070">
    <property type="entry name" value="PucR_C-HTH_sf"/>
</dbReference>
<feature type="region of interest" description="Disordered" evidence="1">
    <location>
        <begin position="70"/>
        <end position="105"/>
    </location>
</feature>
<evidence type="ECO:0000313" key="3">
    <source>
        <dbReference type="EMBL" id="MFC4834803.1"/>
    </source>
</evidence>
<organism evidence="3 4">
    <name type="scientific">Actinomycetospora chibensis</name>
    <dbReference type="NCBI Taxonomy" id="663606"/>
    <lineage>
        <taxon>Bacteria</taxon>
        <taxon>Bacillati</taxon>
        <taxon>Actinomycetota</taxon>
        <taxon>Actinomycetes</taxon>
        <taxon>Pseudonocardiales</taxon>
        <taxon>Pseudonocardiaceae</taxon>
        <taxon>Actinomycetospora</taxon>
    </lineage>
</organism>
<name>A0ABV9RLZ3_9PSEU</name>
<dbReference type="Proteomes" id="UP001595909">
    <property type="component" value="Unassembled WGS sequence"/>
</dbReference>